<reference evidence="3" key="2">
    <citation type="submission" date="2016-04" db="UniProtKB">
        <authorList>
            <consortium name="WormBaseParasite"/>
        </authorList>
    </citation>
    <scope>IDENTIFICATION</scope>
</reference>
<evidence type="ECO:0000313" key="2">
    <source>
        <dbReference type="Proteomes" id="UP000035642"/>
    </source>
</evidence>
<organism evidence="2 3">
    <name type="scientific">Angiostrongylus cantonensis</name>
    <name type="common">Rat lungworm</name>
    <dbReference type="NCBI Taxonomy" id="6313"/>
    <lineage>
        <taxon>Eukaryota</taxon>
        <taxon>Metazoa</taxon>
        <taxon>Ecdysozoa</taxon>
        <taxon>Nematoda</taxon>
        <taxon>Chromadorea</taxon>
        <taxon>Rhabditida</taxon>
        <taxon>Rhabditina</taxon>
        <taxon>Rhabditomorpha</taxon>
        <taxon>Strongyloidea</taxon>
        <taxon>Metastrongylidae</taxon>
        <taxon>Angiostrongylus</taxon>
    </lineage>
</organism>
<dbReference type="InterPro" id="IPR011333">
    <property type="entry name" value="SKP1/BTB/POZ_sf"/>
</dbReference>
<reference evidence="2" key="1">
    <citation type="submission" date="2012-09" db="EMBL/GenBank/DDBJ databases">
        <authorList>
            <person name="Martin A.A."/>
        </authorList>
    </citation>
    <scope>NUCLEOTIDE SEQUENCE</scope>
</reference>
<dbReference type="Pfam" id="PF00651">
    <property type="entry name" value="BTB"/>
    <property type="match status" value="1"/>
</dbReference>
<dbReference type="WBParaSite" id="ACAC_0001231801-mRNA-1">
    <property type="protein sequence ID" value="ACAC_0001231801-mRNA-1"/>
    <property type="gene ID" value="ACAC_0001231801"/>
</dbReference>
<dbReference type="AlphaFoldDB" id="A0A158PCD0"/>
<evidence type="ECO:0000313" key="3">
    <source>
        <dbReference type="WBParaSite" id="ACAC_0001231801-mRNA-1"/>
    </source>
</evidence>
<feature type="domain" description="BTB" evidence="1">
    <location>
        <begin position="16"/>
        <end position="86"/>
    </location>
</feature>
<proteinExistence type="predicted"/>
<protein>
    <submittedName>
        <fullName evidence="3">BTB domain-containing protein</fullName>
    </submittedName>
</protein>
<dbReference type="InterPro" id="IPR000210">
    <property type="entry name" value="BTB/POZ_dom"/>
</dbReference>
<keyword evidence="2" id="KW-1185">Reference proteome</keyword>
<name>A0A158PCD0_ANGCA</name>
<sequence>MAEETLADFYVEGKHRSFRIIVGEKTFYVNGHFLGEISSFFDAAFFGGFAEAREKLVTLVDEEADDVASFLEVVHFYGSKKITGSDGRIVVRLLSKSEGPRCDGLKGGGEPTATYCFP</sequence>
<dbReference type="PROSITE" id="PS50097">
    <property type="entry name" value="BTB"/>
    <property type="match status" value="1"/>
</dbReference>
<dbReference type="SUPFAM" id="SSF54695">
    <property type="entry name" value="POZ domain"/>
    <property type="match status" value="1"/>
</dbReference>
<accession>A0A158PCD0</accession>
<dbReference type="Gene3D" id="3.30.710.10">
    <property type="entry name" value="Potassium Channel Kv1.1, Chain A"/>
    <property type="match status" value="1"/>
</dbReference>
<dbReference type="Proteomes" id="UP000035642">
    <property type="component" value="Unassembled WGS sequence"/>
</dbReference>
<evidence type="ECO:0000259" key="1">
    <source>
        <dbReference type="PROSITE" id="PS50097"/>
    </source>
</evidence>